<evidence type="ECO:0000256" key="4">
    <source>
        <dbReference type="ARBA" id="ARBA00022679"/>
    </source>
</evidence>
<evidence type="ECO:0000256" key="3">
    <source>
        <dbReference type="ARBA" id="ARBA00022603"/>
    </source>
</evidence>
<dbReference type="Pfam" id="PF02086">
    <property type="entry name" value="MethyltransfD12"/>
    <property type="match status" value="1"/>
</dbReference>
<dbReference type="InterPro" id="IPR012263">
    <property type="entry name" value="M_m6A_EcoRV"/>
</dbReference>
<feature type="binding site" evidence="7">
    <location>
        <position position="12"/>
    </location>
    <ligand>
        <name>S-adenosyl-L-methionine</name>
        <dbReference type="ChEBI" id="CHEBI:59789"/>
    </ligand>
</feature>
<dbReference type="AlphaFoldDB" id="A0A0K1XGC3"/>
<dbReference type="PANTHER" id="PTHR30481:SF4">
    <property type="entry name" value="SITE-SPECIFIC DNA-METHYLTRANSFERASE (ADENINE-SPECIFIC)"/>
    <property type="match status" value="1"/>
</dbReference>
<evidence type="ECO:0000256" key="5">
    <source>
        <dbReference type="ARBA" id="ARBA00022691"/>
    </source>
</evidence>
<name>A0A0K1XGC3_9GAMM</name>
<feature type="binding site" evidence="7">
    <location>
        <position position="53"/>
    </location>
    <ligand>
        <name>S-adenosyl-L-methionine</name>
        <dbReference type="ChEBI" id="CHEBI:59789"/>
    </ligand>
</feature>
<proteinExistence type="inferred from homology"/>
<keyword evidence="3" id="KW-0489">Methyltransferase</keyword>
<evidence type="ECO:0000256" key="2">
    <source>
        <dbReference type="ARBA" id="ARBA00011900"/>
    </source>
</evidence>
<evidence type="ECO:0000256" key="6">
    <source>
        <dbReference type="ARBA" id="ARBA00047942"/>
    </source>
</evidence>
<dbReference type="GO" id="GO:0004519">
    <property type="term" value="F:endonuclease activity"/>
    <property type="evidence" value="ECO:0007669"/>
    <property type="project" value="UniProtKB-KW"/>
</dbReference>
<dbReference type="Proteomes" id="UP000063953">
    <property type="component" value="Chromosome"/>
</dbReference>
<feature type="binding site" evidence="7">
    <location>
        <position position="8"/>
    </location>
    <ligand>
        <name>S-adenosyl-L-methionine</name>
        <dbReference type="ChEBI" id="CHEBI:59789"/>
    </ligand>
</feature>
<comment type="catalytic activity">
    <reaction evidence="6">
        <text>a 2'-deoxyadenosine in DNA + S-adenosyl-L-methionine = an N(6)-methyl-2'-deoxyadenosine in DNA + S-adenosyl-L-homocysteine + H(+)</text>
        <dbReference type="Rhea" id="RHEA:15197"/>
        <dbReference type="Rhea" id="RHEA-COMP:12418"/>
        <dbReference type="Rhea" id="RHEA-COMP:12419"/>
        <dbReference type="ChEBI" id="CHEBI:15378"/>
        <dbReference type="ChEBI" id="CHEBI:57856"/>
        <dbReference type="ChEBI" id="CHEBI:59789"/>
        <dbReference type="ChEBI" id="CHEBI:90615"/>
        <dbReference type="ChEBI" id="CHEBI:90616"/>
        <dbReference type="EC" id="2.1.1.72"/>
    </reaction>
</comment>
<organism evidence="8 9">
    <name type="scientific">Thiopseudomonas alkaliphila</name>
    <dbReference type="NCBI Taxonomy" id="1697053"/>
    <lineage>
        <taxon>Bacteria</taxon>
        <taxon>Pseudomonadati</taxon>
        <taxon>Pseudomonadota</taxon>
        <taxon>Gammaproteobacteria</taxon>
        <taxon>Pseudomonadales</taxon>
        <taxon>Pseudomonadaceae</taxon>
        <taxon>Thiopseudomonas</taxon>
    </lineage>
</organism>
<dbReference type="RefSeq" id="WP_053101747.1">
    <property type="nucleotide sequence ID" value="NZ_CP012358.1"/>
</dbReference>
<dbReference type="KEGG" id="pbb:AKN87_01675"/>
<dbReference type="GO" id="GO:0009307">
    <property type="term" value="P:DNA restriction-modification system"/>
    <property type="evidence" value="ECO:0007669"/>
    <property type="project" value="InterPro"/>
</dbReference>
<protein>
    <recommendedName>
        <fullName evidence="2">site-specific DNA-methyltransferase (adenine-specific)</fullName>
        <ecNumber evidence="2">2.1.1.72</ecNumber>
    </recommendedName>
</protein>
<dbReference type="GeneID" id="93982979"/>
<dbReference type="InterPro" id="IPR012327">
    <property type="entry name" value="MeTrfase_D12"/>
</dbReference>
<evidence type="ECO:0000256" key="1">
    <source>
        <dbReference type="ARBA" id="ARBA00006594"/>
    </source>
</evidence>
<keyword evidence="8" id="KW-0255">Endonuclease</keyword>
<dbReference type="NCBIfam" id="TIGR00571">
    <property type="entry name" value="dam"/>
    <property type="match status" value="1"/>
</dbReference>
<dbReference type="SUPFAM" id="SSF53335">
    <property type="entry name" value="S-adenosyl-L-methionine-dependent methyltransferases"/>
    <property type="match status" value="1"/>
</dbReference>
<keyword evidence="9" id="KW-1185">Reference proteome</keyword>
<keyword evidence="8" id="KW-0378">Hydrolase</keyword>
<dbReference type="InterPro" id="IPR029063">
    <property type="entry name" value="SAM-dependent_MTases_sf"/>
</dbReference>
<dbReference type="GO" id="GO:0006298">
    <property type="term" value="P:mismatch repair"/>
    <property type="evidence" value="ECO:0007669"/>
    <property type="project" value="TreeGrafter"/>
</dbReference>
<keyword evidence="8" id="KW-0540">Nuclease</keyword>
<dbReference type="PRINTS" id="PR00505">
    <property type="entry name" value="D12N6MTFRASE"/>
</dbReference>
<reference evidence="8 9" key="1">
    <citation type="journal article" date="2015" name="Genome Announc.">
        <title>Genome Sequences of Oblitimonas alkaliphila gen. nov. sp. nov. (Proposed), a Novel Bacterium of the Pseudomonadaceae Family.</title>
        <authorList>
            <person name="Lauer A.C."/>
            <person name="Nicholson A.C."/>
            <person name="Humrighouse B.W."/>
            <person name="Emery B."/>
            <person name="Drobish A."/>
            <person name="Juieng P."/>
            <person name="Loparev V."/>
            <person name="McQuiston J.R."/>
        </authorList>
    </citation>
    <scope>NUCLEOTIDE SEQUENCE [LARGE SCALE GENOMIC DNA]</scope>
    <source>
        <strain evidence="8 9">E5571</strain>
    </source>
</reference>
<keyword evidence="4" id="KW-0808">Transferase</keyword>
<evidence type="ECO:0000313" key="9">
    <source>
        <dbReference type="Proteomes" id="UP000063953"/>
    </source>
</evidence>
<dbReference type="PATRIC" id="fig|1697052.3.peg.339"/>
<sequence length="253" mass="29671">MAKPIIPWMGGKRRLVKQILPKFPEHQSYIEPFAGGAAMLFMKDPSKAEVINDINGELTSLYRVVRHHLQEFIQQFRWSLVSREMFEWLKLEHPDTLTDIQRAARFYYLQKLAFGGKNVGQTFGVDPARGARINLLRIEEELSLAHLRLSKVCIEHLDWHSCIQRYDRPFSFFYCDPPYWKVAGYGVDFGWEQYEMLAETFRNLQGKALLSINDHPDIRELFKDFHMEPLTTSYTVGGRPIDAKELLIYSWQP</sequence>
<dbReference type="Gene3D" id="3.40.50.150">
    <property type="entry name" value="Vaccinia Virus protein VP39"/>
    <property type="match status" value="1"/>
</dbReference>
<dbReference type="Gene3D" id="1.10.1020.10">
    <property type="entry name" value="Adenine-specific Methyltransferase, Domain 2"/>
    <property type="match status" value="1"/>
</dbReference>
<dbReference type="EMBL" id="CP012365">
    <property type="protein sequence ID" value="AKX60445.1"/>
    <property type="molecule type" value="Genomic_DNA"/>
</dbReference>
<dbReference type="GO" id="GO:0009007">
    <property type="term" value="F:site-specific DNA-methyltransferase (adenine-specific) activity"/>
    <property type="evidence" value="ECO:0007669"/>
    <property type="project" value="UniProtKB-EC"/>
</dbReference>
<dbReference type="STRING" id="1697053.AKN87_01675"/>
<gene>
    <name evidence="8" type="ORF">AKN88_11285</name>
</gene>
<comment type="similarity">
    <text evidence="1">Belongs to the N(4)/N(6)-methyltransferase family.</text>
</comment>
<dbReference type="EC" id="2.1.1.72" evidence="2"/>
<evidence type="ECO:0000256" key="7">
    <source>
        <dbReference type="PIRSR" id="PIRSR000398-1"/>
    </source>
</evidence>
<keyword evidence="5" id="KW-0949">S-adenosyl-L-methionine</keyword>
<accession>A0A0K1XGC3</accession>
<dbReference type="PANTHER" id="PTHR30481">
    <property type="entry name" value="DNA ADENINE METHYLASE"/>
    <property type="match status" value="1"/>
</dbReference>
<dbReference type="InterPro" id="IPR023095">
    <property type="entry name" value="Ade_MeTrfase_dom_2"/>
</dbReference>
<dbReference type="PIRSF" id="PIRSF000398">
    <property type="entry name" value="M_m6A_EcoRV"/>
    <property type="match status" value="1"/>
</dbReference>
<dbReference type="GO" id="GO:0043565">
    <property type="term" value="F:sequence-specific DNA binding"/>
    <property type="evidence" value="ECO:0007669"/>
    <property type="project" value="TreeGrafter"/>
</dbReference>
<dbReference type="REBASE" id="124729">
    <property type="entry name" value="M.PbaE5571ORF11285P"/>
</dbReference>
<dbReference type="GO" id="GO:0032259">
    <property type="term" value="P:methylation"/>
    <property type="evidence" value="ECO:0007669"/>
    <property type="project" value="UniProtKB-KW"/>
</dbReference>
<dbReference type="GO" id="GO:1904047">
    <property type="term" value="F:S-adenosyl-L-methionine binding"/>
    <property type="evidence" value="ECO:0007669"/>
    <property type="project" value="TreeGrafter"/>
</dbReference>
<evidence type="ECO:0000313" key="8">
    <source>
        <dbReference type="EMBL" id="AKX60445.1"/>
    </source>
</evidence>
<feature type="binding site" evidence="7">
    <location>
        <position position="176"/>
    </location>
    <ligand>
        <name>S-adenosyl-L-methionine</name>
        <dbReference type="ChEBI" id="CHEBI:59789"/>
    </ligand>
</feature>